<name>A0A1S3THB7_VIGRR</name>
<dbReference type="AlphaFoldDB" id="A0A1S3THB7"/>
<accession>A0A1S3THB7</accession>
<protein>
    <submittedName>
        <fullName evidence="4">Uncharacterized protein LOC106755500</fullName>
    </submittedName>
</protein>
<evidence type="ECO:0000313" key="3">
    <source>
        <dbReference type="Proteomes" id="UP000087766"/>
    </source>
</evidence>
<dbReference type="SUPFAM" id="SSF50630">
    <property type="entry name" value="Acid proteases"/>
    <property type="match status" value="1"/>
</dbReference>
<dbReference type="SMART" id="SM00343">
    <property type="entry name" value="ZnF_C2HC"/>
    <property type="match status" value="2"/>
</dbReference>
<dbReference type="InterPro" id="IPR001878">
    <property type="entry name" value="Znf_CCHC"/>
</dbReference>
<dbReference type="InterPro" id="IPR032567">
    <property type="entry name" value="RTL1-rel"/>
</dbReference>
<sequence>MSRRARSATPVGTTAELAQALRQIGQILQGQQAQQAQQMEQAPRPRVGMNDFLRHNPVKFSGKATPDEAEDWISNLEKIFDAIECTEGQKLVFATYVLAGEAEYWWRGMRREMEAREEGATWVGFRTRFLERYFPNLPEEWKCRRFEQGFRPQILKPLVHHRINSFPELVEQALIAERMDESARMMRVQKGSFSKVRQQKKPYERPHQFRPGALQCFECGGDHLRRNCPKFAADKKELRTCFNCNKPGHFSRDCPQKRAFTRTYQKPSNGGKPQAAGRVFAMTGKEAEKSGNLILDTCLLFGNVVHVLFDSGATHSFVSLLCVEKVGLRMLDLGCELVVSTPTSGQVSTSSVCVGCPIEVAGHKSRVNLVCLPLEGLDVILGMDWLSDNQVLIDSDVVVWCFKNQKVLSCQPQEKCCKTSGVEPHVL</sequence>
<dbReference type="Pfam" id="PF08284">
    <property type="entry name" value="RVP_2"/>
    <property type="match status" value="1"/>
</dbReference>
<organism evidence="3 4">
    <name type="scientific">Vigna radiata var. radiata</name>
    <name type="common">Mung bean</name>
    <name type="synonym">Phaseolus aureus</name>
    <dbReference type="NCBI Taxonomy" id="3916"/>
    <lineage>
        <taxon>Eukaryota</taxon>
        <taxon>Viridiplantae</taxon>
        <taxon>Streptophyta</taxon>
        <taxon>Embryophyta</taxon>
        <taxon>Tracheophyta</taxon>
        <taxon>Spermatophyta</taxon>
        <taxon>Magnoliopsida</taxon>
        <taxon>eudicotyledons</taxon>
        <taxon>Gunneridae</taxon>
        <taxon>Pentapetalae</taxon>
        <taxon>rosids</taxon>
        <taxon>fabids</taxon>
        <taxon>Fabales</taxon>
        <taxon>Fabaceae</taxon>
        <taxon>Papilionoideae</taxon>
        <taxon>50 kb inversion clade</taxon>
        <taxon>NPAAA clade</taxon>
        <taxon>indigoferoid/millettioid clade</taxon>
        <taxon>Phaseoleae</taxon>
        <taxon>Vigna</taxon>
    </lineage>
</organism>
<dbReference type="STRING" id="3916.A0A1S3THB7"/>
<dbReference type="SUPFAM" id="SSF57756">
    <property type="entry name" value="Retrovirus zinc finger-like domains"/>
    <property type="match status" value="1"/>
</dbReference>
<dbReference type="OrthoDB" id="1434983at2759"/>
<proteinExistence type="predicted"/>
<keyword evidence="1" id="KW-0863">Zinc-finger</keyword>
<dbReference type="PANTHER" id="PTHR15503:SF45">
    <property type="entry name" value="RNA-DIRECTED DNA POLYMERASE HOMOLOG"/>
    <property type="match status" value="1"/>
</dbReference>
<dbReference type="RefSeq" id="XP_014493155.1">
    <property type="nucleotide sequence ID" value="XM_014637669.1"/>
</dbReference>
<evidence type="ECO:0000256" key="1">
    <source>
        <dbReference type="PROSITE-ProRule" id="PRU00047"/>
    </source>
</evidence>
<keyword evidence="1" id="KW-0479">Metal-binding</keyword>
<dbReference type="Gene3D" id="4.10.60.10">
    <property type="entry name" value="Zinc finger, CCHC-type"/>
    <property type="match status" value="1"/>
</dbReference>
<dbReference type="KEGG" id="vra:106755500"/>
<evidence type="ECO:0000313" key="4">
    <source>
        <dbReference type="RefSeq" id="XP_014493155.1"/>
    </source>
</evidence>
<dbReference type="Proteomes" id="UP000087766">
    <property type="component" value="Unplaced"/>
</dbReference>
<keyword evidence="3" id="KW-1185">Reference proteome</keyword>
<dbReference type="GO" id="GO:0003676">
    <property type="term" value="F:nucleic acid binding"/>
    <property type="evidence" value="ECO:0007669"/>
    <property type="project" value="InterPro"/>
</dbReference>
<dbReference type="PANTHER" id="PTHR15503">
    <property type="entry name" value="LDOC1 RELATED"/>
    <property type="match status" value="1"/>
</dbReference>
<dbReference type="GeneID" id="106755500"/>
<dbReference type="InterPro" id="IPR021109">
    <property type="entry name" value="Peptidase_aspartic_dom_sf"/>
</dbReference>
<gene>
    <name evidence="4" type="primary">LOC106755500</name>
</gene>
<dbReference type="CDD" id="cd00303">
    <property type="entry name" value="retropepsin_like"/>
    <property type="match status" value="1"/>
</dbReference>
<dbReference type="Gene3D" id="2.40.70.10">
    <property type="entry name" value="Acid Proteases"/>
    <property type="match status" value="1"/>
</dbReference>
<dbReference type="InterPro" id="IPR036875">
    <property type="entry name" value="Znf_CCHC_sf"/>
</dbReference>
<feature type="domain" description="CCHC-type" evidence="2">
    <location>
        <begin position="241"/>
        <end position="256"/>
    </location>
</feature>
<keyword evidence="1" id="KW-0862">Zinc</keyword>
<dbReference type="Pfam" id="PF00098">
    <property type="entry name" value="zf-CCHC"/>
    <property type="match status" value="1"/>
</dbReference>
<reference evidence="4" key="1">
    <citation type="submission" date="2025-08" db="UniProtKB">
        <authorList>
            <consortium name="RefSeq"/>
        </authorList>
    </citation>
    <scope>IDENTIFICATION</scope>
    <source>
        <tissue evidence="4">Leaf</tissue>
    </source>
</reference>
<evidence type="ECO:0000259" key="2">
    <source>
        <dbReference type="PROSITE" id="PS50158"/>
    </source>
</evidence>
<dbReference type="GO" id="GO:0008270">
    <property type="term" value="F:zinc ion binding"/>
    <property type="evidence" value="ECO:0007669"/>
    <property type="project" value="UniProtKB-KW"/>
</dbReference>
<dbReference type="PROSITE" id="PS50158">
    <property type="entry name" value="ZF_CCHC"/>
    <property type="match status" value="1"/>
</dbReference>